<reference evidence="3" key="1">
    <citation type="journal article" date="2019" name="Int. J. Syst. Evol. Microbiol.">
        <title>The Global Catalogue of Microorganisms (GCM) 10K type strain sequencing project: providing services to taxonomists for standard genome sequencing and annotation.</title>
        <authorList>
            <consortium name="The Broad Institute Genomics Platform"/>
            <consortium name="The Broad Institute Genome Sequencing Center for Infectious Disease"/>
            <person name="Wu L."/>
            <person name="Ma J."/>
        </authorList>
    </citation>
    <scope>NUCLEOTIDE SEQUENCE [LARGE SCALE GENOMIC DNA]</scope>
    <source>
        <strain evidence="3">KACC 13778</strain>
    </source>
</reference>
<dbReference type="Pfam" id="PF18723">
    <property type="entry name" value="HMUDK_hel"/>
    <property type="match status" value="1"/>
</dbReference>
<sequence length="345" mass="38891">MLVDALEQPRVKGAQLLKPASECAEIVVAGRHLRPTEVFDTYWTFASRRQRIYSARINGVSGPWTDDPILREHRFTNCYRAADRVSQYLISNVIYSGSQAFDEVVFRTLLFKLFNKIETWELLLDGLGETPSWHGFDLDTYDDLLSRSFEAGIRIYSAAYVMAPPRLGAERKHTNHLRLLRDIMVEDLPGALTASASMKDAFAVLRAQPGIGDFLAFQYLIDLNYSAGLDFDEMDYVVAGPGAKDGIRKCFGRAAAGIEAEVIAYMAETQAHHFERLGLSFDGLHGRPLQLIDCQNLFCEVDKYARVAHPTVPGLSGRTRIKQRFTPRTEPLTTWFPPKWGLRAP</sequence>
<accession>A0ABW0MZ58</accession>
<proteinExistence type="predicted"/>
<name>A0ABW0MZ58_9ACTN</name>
<evidence type="ECO:0000313" key="2">
    <source>
        <dbReference type="EMBL" id="MFC5493634.1"/>
    </source>
</evidence>
<keyword evidence="2" id="KW-0418">Kinase</keyword>
<keyword evidence="2" id="KW-0808">Transferase</keyword>
<protein>
    <submittedName>
        <fullName evidence="2">Nucleotide kinase domain-containing protein</fullName>
    </submittedName>
</protein>
<keyword evidence="3" id="KW-1185">Reference proteome</keyword>
<evidence type="ECO:0000313" key="3">
    <source>
        <dbReference type="Proteomes" id="UP001595956"/>
    </source>
</evidence>
<dbReference type="EMBL" id="JBHSMD010000003">
    <property type="protein sequence ID" value="MFC5493634.1"/>
    <property type="molecule type" value="Genomic_DNA"/>
</dbReference>
<feature type="domain" description="5-hmdU DNA kinase helical" evidence="1">
    <location>
        <begin position="36"/>
        <end position="312"/>
    </location>
</feature>
<dbReference type="Proteomes" id="UP001595956">
    <property type="component" value="Unassembled WGS sequence"/>
</dbReference>
<dbReference type="InterPro" id="IPR040684">
    <property type="entry name" value="HMUDK_hel"/>
</dbReference>
<dbReference type="GO" id="GO:0016301">
    <property type="term" value="F:kinase activity"/>
    <property type="evidence" value="ECO:0007669"/>
    <property type="project" value="UniProtKB-KW"/>
</dbReference>
<dbReference type="RefSeq" id="WP_345173018.1">
    <property type="nucleotide sequence ID" value="NZ_BAABFQ010000004.1"/>
</dbReference>
<evidence type="ECO:0000259" key="1">
    <source>
        <dbReference type="Pfam" id="PF18723"/>
    </source>
</evidence>
<gene>
    <name evidence="2" type="ORF">ACFPKY_10995</name>
</gene>
<comment type="caution">
    <text evidence="2">The sequence shown here is derived from an EMBL/GenBank/DDBJ whole genome shotgun (WGS) entry which is preliminary data.</text>
</comment>
<organism evidence="2 3">
    <name type="scientific">Nocardioides caricicola</name>
    <dbReference type="NCBI Taxonomy" id="634770"/>
    <lineage>
        <taxon>Bacteria</taxon>
        <taxon>Bacillati</taxon>
        <taxon>Actinomycetota</taxon>
        <taxon>Actinomycetes</taxon>
        <taxon>Propionibacteriales</taxon>
        <taxon>Nocardioidaceae</taxon>
        <taxon>Nocardioides</taxon>
    </lineage>
</organism>